<gene>
    <name evidence="1" type="ORF">UFOVP386_26</name>
</gene>
<reference evidence="1" key="1">
    <citation type="submission" date="2020-05" db="EMBL/GenBank/DDBJ databases">
        <authorList>
            <person name="Chiriac C."/>
            <person name="Salcher M."/>
            <person name="Ghai R."/>
            <person name="Kavagutti S V."/>
        </authorList>
    </citation>
    <scope>NUCLEOTIDE SEQUENCE</scope>
</reference>
<evidence type="ECO:0000313" key="1">
    <source>
        <dbReference type="EMBL" id="CAB5224121.1"/>
    </source>
</evidence>
<proteinExistence type="predicted"/>
<accession>A0A6J7X138</accession>
<dbReference type="EMBL" id="LR798330">
    <property type="protein sequence ID" value="CAB5224121.1"/>
    <property type="molecule type" value="Genomic_DNA"/>
</dbReference>
<protein>
    <submittedName>
        <fullName evidence="1">Uncharacterized protein</fullName>
    </submittedName>
</protein>
<name>A0A6J7X138_9CAUD</name>
<sequence length="255" mass="28852">MPTLNHTYNVIIAQLKSFADSHSQIKSFSHGDLPSFDRLKEMEFISMHVVPRPFQVDRGSITYNLDILFYDLPLEKTDSYDYIKEIISDTTQIAVDLISTIANDDFFGDNVMVGLPAMIEPLISEFPDILSGVMLSLSMSTDLSLNFCLVPLENNNNDTISIYSQVIDFETTPMNSIIYRCDGEFIHACYGTNQNNITDFVSMLNANPPVQNNSCFLEYGYYFDNGDGRVRCEMPIEIANSLCIPSFLTIEVIYD</sequence>
<organism evidence="1">
    <name type="scientific">uncultured Caudovirales phage</name>
    <dbReference type="NCBI Taxonomy" id="2100421"/>
    <lineage>
        <taxon>Viruses</taxon>
        <taxon>Duplodnaviria</taxon>
        <taxon>Heunggongvirae</taxon>
        <taxon>Uroviricota</taxon>
        <taxon>Caudoviricetes</taxon>
        <taxon>Peduoviridae</taxon>
        <taxon>Maltschvirus</taxon>
        <taxon>Maltschvirus maltsch</taxon>
    </lineage>
</organism>